<dbReference type="Proteomes" id="UP001165393">
    <property type="component" value="Unassembled WGS sequence"/>
</dbReference>
<keyword evidence="5 6" id="KW-0472">Membrane</keyword>
<reference evidence="9 10" key="1">
    <citation type="journal article" date="2013" name="Antonie Van Leeuwenhoek">
        <title>Echinimonas agarilytica gen. nov., sp. nov., a new gammaproteobacterium isolated from the sea urchin Strongylocentrotus intermedius.</title>
        <authorList>
            <person name="Nedashkovskaya O.I."/>
            <person name="Stenkova A.M."/>
            <person name="Zhukova N.V."/>
            <person name="Van Trappen S."/>
            <person name="Lee J.S."/>
            <person name="Kim S.B."/>
        </authorList>
    </citation>
    <scope>NUCLEOTIDE SEQUENCE [LARGE SCALE GENOMIC DNA]</scope>
    <source>
        <strain evidence="9 10">KMM 6351</strain>
    </source>
</reference>
<dbReference type="GO" id="GO:0005886">
    <property type="term" value="C:plasma membrane"/>
    <property type="evidence" value="ECO:0007669"/>
    <property type="project" value="UniProtKB-SubCell"/>
</dbReference>
<evidence type="ECO:0000256" key="6">
    <source>
        <dbReference type="SAM" id="Phobius"/>
    </source>
</evidence>
<name>A0AA41W744_9GAMM</name>
<organism evidence="9 10">
    <name type="scientific">Echinimonas agarilytica</name>
    <dbReference type="NCBI Taxonomy" id="1215918"/>
    <lineage>
        <taxon>Bacteria</taxon>
        <taxon>Pseudomonadati</taxon>
        <taxon>Pseudomonadota</taxon>
        <taxon>Gammaproteobacteria</taxon>
        <taxon>Alteromonadales</taxon>
        <taxon>Echinimonadaceae</taxon>
        <taxon>Echinimonas</taxon>
    </lineage>
</organism>
<evidence type="ECO:0000313" key="10">
    <source>
        <dbReference type="Proteomes" id="UP001165393"/>
    </source>
</evidence>
<dbReference type="SUPFAM" id="SSF53649">
    <property type="entry name" value="Alkaline phosphatase-like"/>
    <property type="match status" value="1"/>
</dbReference>
<evidence type="ECO:0000259" key="7">
    <source>
        <dbReference type="Pfam" id="PF00884"/>
    </source>
</evidence>
<keyword evidence="3 6" id="KW-0812">Transmembrane</keyword>
<evidence type="ECO:0000256" key="4">
    <source>
        <dbReference type="ARBA" id="ARBA00022989"/>
    </source>
</evidence>
<keyword evidence="2" id="KW-1003">Cell membrane</keyword>
<keyword evidence="10" id="KW-1185">Reference proteome</keyword>
<evidence type="ECO:0000256" key="3">
    <source>
        <dbReference type="ARBA" id="ARBA00022692"/>
    </source>
</evidence>
<dbReference type="InterPro" id="IPR024588">
    <property type="entry name" value="YejM_N"/>
</dbReference>
<dbReference type="InterPro" id="IPR012159">
    <property type="entry name" value="YejM-like"/>
</dbReference>
<feature type="transmembrane region" description="Helical" evidence="6">
    <location>
        <begin position="48"/>
        <end position="75"/>
    </location>
</feature>
<dbReference type="Pfam" id="PF11893">
    <property type="entry name" value="DUF3413"/>
    <property type="match status" value="1"/>
</dbReference>
<proteinExistence type="predicted"/>
<evidence type="ECO:0000259" key="8">
    <source>
        <dbReference type="Pfam" id="PF11893"/>
    </source>
</evidence>
<dbReference type="InterPro" id="IPR050448">
    <property type="entry name" value="OpgB/LTA_synthase_biosynth"/>
</dbReference>
<evidence type="ECO:0000313" key="9">
    <source>
        <dbReference type="EMBL" id="MCM2679836.1"/>
    </source>
</evidence>
<evidence type="ECO:0000256" key="5">
    <source>
        <dbReference type="ARBA" id="ARBA00023136"/>
    </source>
</evidence>
<dbReference type="PANTHER" id="PTHR47371:SF3">
    <property type="entry name" value="PHOSPHOGLYCEROL TRANSFERASE I"/>
    <property type="match status" value="1"/>
</dbReference>
<dbReference type="RefSeq" id="WP_251261251.1">
    <property type="nucleotide sequence ID" value="NZ_JAMQGP010000003.1"/>
</dbReference>
<sequence length="601" mass="68227">MQTNYRENVSKIVGWGHWFTFCNVLIGVFVGFRYAWAGGWPTGIIDNAFLATYTVGHFAFLFFAGFIVLLFPLAFILPWWRLYRTVAIIVATAAQSLLLLDSQFYTSLGMHSNALLFELLFHADSEQQISMAWWKLGGTVLLLLALEIALANWLSLWRESRSRRVFGKRVTQVFFACFFAYNFAYAIADVNGHRGITRQQEFYPISFPLTAKTTLSKWGVTSSTETSEDGLNVRFHYPLAPIAASPNTNTNVVVVVVSSLRADMLNPTNMPYTTKLARQSLWSSRYYSSGKEHDSAMFGLLYGIPATYSRAAEYSLTPPAMTHWLKQNGYDLSLFSTRPTEQPTLYSDFETQYSPEQRVNAAIADTATLHHWQKYYEQTQDQAGFYLINLTGVQRYATPPGFSNPFQPDLEGVLLLDNNVQMDDDGLVNRYKNAVLHVDQLINLVSEHINFDNTILVITSDHGVNFNNTESAKHQHDFSPANVQIPFLMMGAGISPQVVDGLTTHYDFSATLVQMLTDKYVSTRNFSSGINLADVQRTAHHWLLLGQRNDFALIEPDRLTQVMKFGDYQIYDNLMEAQDKAKLRVAPMLEAVREMQRFSRD</sequence>
<dbReference type="InterPro" id="IPR017850">
    <property type="entry name" value="Alkaline_phosphatase_core_sf"/>
</dbReference>
<feature type="domain" description="Sulfatase N-terminal" evidence="7">
    <location>
        <begin position="251"/>
        <end position="515"/>
    </location>
</feature>
<feature type="transmembrane region" description="Helical" evidence="6">
    <location>
        <begin position="132"/>
        <end position="157"/>
    </location>
</feature>
<dbReference type="InterPro" id="IPR000917">
    <property type="entry name" value="Sulfatase_N"/>
</dbReference>
<dbReference type="Pfam" id="PF00884">
    <property type="entry name" value="Sulfatase"/>
    <property type="match status" value="1"/>
</dbReference>
<dbReference type="PIRSF" id="PIRSF004950">
    <property type="entry name" value="Mmb_sulf_HI0842"/>
    <property type="match status" value="1"/>
</dbReference>
<dbReference type="EMBL" id="JAMQGP010000003">
    <property type="protein sequence ID" value="MCM2679836.1"/>
    <property type="molecule type" value="Genomic_DNA"/>
</dbReference>
<comment type="subcellular location">
    <subcellularLocation>
        <location evidence="1">Cell membrane</location>
        <topology evidence="1">Multi-pass membrane protein</topology>
    </subcellularLocation>
</comment>
<feature type="transmembrane region" description="Helical" evidence="6">
    <location>
        <begin position="12"/>
        <end position="36"/>
    </location>
</feature>
<evidence type="ECO:0000256" key="2">
    <source>
        <dbReference type="ARBA" id="ARBA00022475"/>
    </source>
</evidence>
<feature type="domain" description="Inner membrane protein YejM N-terminal" evidence="8">
    <location>
        <begin position="3"/>
        <end position="242"/>
    </location>
</feature>
<keyword evidence="4 6" id="KW-1133">Transmembrane helix</keyword>
<feature type="transmembrane region" description="Helical" evidence="6">
    <location>
        <begin position="169"/>
        <end position="188"/>
    </location>
</feature>
<comment type="caution">
    <text evidence="9">The sequence shown here is derived from an EMBL/GenBank/DDBJ whole genome shotgun (WGS) entry which is preliminary data.</text>
</comment>
<dbReference type="PANTHER" id="PTHR47371">
    <property type="entry name" value="LIPOTEICHOIC ACID SYNTHASE"/>
    <property type="match status" value="1"/>
</dbReference>
<dbReference type="AlphaFoldDB" id="A0AA41W744"/>
<evidence type="ECO:0000256" key="1">
    <source>
        <dbReference type="ARBA" id="ARBA00004651"/>
    </source>
</evidence>
<accession>A0AA41W744</accession>
<dbReference type="Gene3D" id="3.40.720.10">
    <property type="entry name" value="Alkaline Phosphatase, subunit A"/>
    <property type="match status" value="1"/>
</dbReference>
<gene>
    <name evidence="9" type="ORF">NAF29_09185</name>
</gene>
<feature type="transmembrane region" description="Helical" evidence="6">
    <location>
        <begin position="82"/>
        <end position="100"/>
    </location>
</feature>
<protein>
    <submittedName>
        <fullName evidence="9">DUF3413 domain-containing protein</fullName>
    </submittedName>
</protein>